<evidence type="ECO:0000313" key="3">
    <source>
        <dbReference type="Proteomes" id="UP001642484"/>
    </source>
</evidence>
<dbReference type="Proteomes" id="UP001642484">
    <property type="component" value="Unassembled WGS sequence"/>
</dbReference>
<keyword evidence="3" id="KW-1185">Reference proteome</keyword>
<name>A0ABP0SJF7_9DINO</name>
<comment type="caution">
    <text evidence="2">The sequence shown here is derived from an EMBL/GenBank/DDBJ whole genome shotgun (WGS) entry which is preliminary data.</text>
</comment>
<protein>
    <submittedName>
        <fullName evidence="2">Uncharacterized protein</fullName>
    </submittedName>
</protein>
<evidence type="ECO:0000313" key="2">
    <source>
        <dbReference type="EMBL" id="CAK9112523.1"/>
    </source>
</evidence>
<evidence type="ECO:0000256" key="1">
    <source>
        <dbReference type="SAM" id="MobiDB-lite"/>
    </source>
</evidence>
<reference evidence="2 3" key="1">
    <citation type="submission" date="2024-02" db="EMBL/GenBank/DDBJ databases">
        <authorList>
            <person name="Chen Y."/>
            <person name="Shah S."/>
            <person name="Dougan E. K."/>
            <person name="Thang M."/>
            <person name="Chan C."/>
        </authorList>
    </citation>
    <scope>NUCLEOTIDE SEQUENCE [LARGE SCALE GENOMIC DNA]</scope>
</reference>
<feature type="compositionally biased region" description="Polar residues" evidence="1">
    <location>
        <begin position="31"/>
        <end position="47"/>
    </location>
</feature>
<accession>A0ABP0SJF7</accession>
<dbReference type="EMBL" id="CAXAMN010027717">
    <property type="protein sequence ID" value="CAK9112523.1"/>
    <property type="molecule type" value="Genomic_DNA"/>
</dbReference>
<gene>
    <name evidence="2" type="ORF">CCMP2556_LOCUS52150</name>
</gene>
<sequence>MEAMHQTMYPGELSPGSHWSRSRLSDPDVSLSPTTRNTMRSTGGFSLASNRTMGRIQSAPLLHATSSPSLANWYTKDCPGSGVRAWKPLASAYRDVDEVRNAAVKDSLDKRDFIDGTVPNWSKDSVMRMKGMLEHLISWTYYHIQRDEDHPQRKEVGEFLDPKNLPVALRSGAARFRFWRDLRPPFQVVQVTRSSDALGKWRDVDQQDTKLHPDGELFYVTYVCPLAHHVERAWNLKSDAGTFDNKVHGIASVRIPLDYPEKSRCIITSWGSPVVNWNPNDDKDPVVEHPSAVDPMHWMPIADELQERPTIKRFAACRQETRIASRRADEKRKRGIEVPEMTRVLLSSNPSLPRLAAAEQRLVDAANKPGSSSPTKRQLRKHCVFTSSSGFVHYAG</sequence>
<feature type="region of interest" description="Disordered" evidence="1">
    <location>
        <begin position="1"/>
        <end position="47"/>
    </location>
</feature>
<proteinExistence type="predicted"/>
<organism evidence="2 3">
    <name type="scientific">Durusdinium trenchii</name>
    <dbReference type="NCBI Taxonomy" id="1381693"/>
    <lineage>
        <taxon>Eukaryota</taxon>
        <taxon>Sar</taxon>
        <taxon>Alveolata</taxon>
        <taxon>Dinophyceae</taxon>
        <taxon>Suessiales</taxon>
        <taxon>Symbiodiniaceae</taxon>
        <taxon>Durusdinium</taxon>
    </lineage>
</organism>